<protein>
    <recommendedName>
        <fullName evidence="1">Peptidase C14 caspase domain-containing protein</fullName>
    </recommendedName>
</protein>
<dbReference type="GO" id="GO:0006508">
    <property type="term" value="P:proteolysis"/>
    <property type="evidence" value="ECO:0007669"/>
    <property type="project" value="InterPro"/>
</dbReference>
<sequence>MENYLVEDLDVPKHRMQLLLGATHALPDDPRIPSRDNIVHVLHSLVNNPEINHGYNIIIYFAERGTSYSYSDWEDNSYDADRCSVPFSQWESIYALCPMDRDCPDSDGDPVPDISDREFNSILTQISRSKGHRIIVILDCSHAGTATRYFPDAGVRSALPLIHALIRMLRAADESTKRFPAVPYVLSKDWVPDMSSHVVLAACREFQFAKEMKSGDGYYGLFTQLLVRTLRQEGSKQLTYVELLFAIPPFLVQTPVVAGKHDCKTLVSRLMYPLNGIFIDWRFTYQVA</sequence>
<dbReference type="GeneID" id="85349205"/>
<dbReference type="Proteomes" id="UP001175211">
    <property type="component" value="Unassembled WGS sequence"/>
</dbReference>
<evidence type="ECO:0000259" key="1">
    <source>
        <dbReference type="Pfam" id="PF00656"/>
    </source>
</evidence>
<feature type="domain" description="Peptidase C14 caspase" evidence="1">
    <location>
        <begin position="32"/>
        <end position="244"/>
    </location>
</feature>
<dbReference type="GO" id="GO:0004197">
    <property type="term" value="F:cysteine-type endopeptidase activity"/>
    <property type="evidence" value="ECO:0007669"/>
    <property type="project" value="InterPro"/>
</dbReference>
<evidence type="ECO:0000313" key="3">
    <source>
        <dbReference type="Proteomes" id="UP001175211"/>
    </source>
</evidence>
<organism evidence="2 3">
    <name type="scientific">Armillaria tabescens</name>
    <name type="common">Ringless honey mushroom</name>
    <name type="synonym">Agaricus tabescens</name>
    <dbReference type="NCBI Taxonomy" id="1929756"/>
    <lineage>
        <taxon>Eukaryota</taxon>
        <taxon>Fungi</taxon>
        <taxon>Dikarya</taxon>
        <taxon>Basidiomycota</taxon>
        <taxon>Agaricomycotina</taxon>
        <taxon>Agaricomycetes</taxon>
        <taxon>Agaricomycetidae</taxon>
        <taxon>Agaricales</taxon>
        <taxon>Marasmiineae</taxon>
        <taxon>Physalacriaceae</taxon>
        <taxon>Desarmillaria</taxon>
    </lineage>
</organism>
<dbReference type="RefSeq" id="XP_060324389.1">
    <property type="nucleotide sequence ID" value="XM_060465657.1"/>
</dbReference>
<dbReference type="AlphaFoldDB" id="A0AA39JH64"/>
<keyword evidence="3" id="KW-1185">Reference proteome</keyword>
<gene>
    <name evidence="2" type="ORF">EV420DRAFT_1074251</name>
</gene>
<name>A0AA39JH64_ARMTA</name>
<comment type="caution">
    <text evidence="2">The sequence shown here is derived from an EMBL/GenBank/DDBJ whole genome shotgun (WGS) entry which is preliminary data.</text>
</comment>
<reference evidence="2" key="1">
    <citation type="submission" date="2023-06" db="EMBL/GenBank/DDBJ databases">
        <authorList>
            <consortium name="Lawrence Berkeley National Laboratory"/>
            <person name="Ahrendt S."/>
            <person name="Sahu N."/>
            <person name="Indic B."/>
            <person name="Wong-Bajracharya J."/>
            <person name="Merenyi Z."/>
            <person name="Ke H.-M."/>
            <person name="Monk M."/>
            <person name="Kocsube S."/>
            <person name="Drula E."/>
            <person name="Lipzen A."/>
            <person name="Balint B."/>
            <person name="Henrissat B."/>
            <person name="Andreopoulos B."/>
            <person name="Martin F.M."/>
            <person name="Harder C.B."/>
            <person name="Rigling D."/>
            <person name="Ford K.L."/>
            <person name="Foster G.D."/>
            <person name="Pangilinan J."/>
            <person name="Papanicolaou A."/>
            <person name="Barry K."/>
            <person name="LaButti K."/>
            <person name="Viragh M."/>
            <person name="Koriabine M."/>
            <person name="Yan M."/>
            <person name="Riley R."/>
            <person name="Champramary S."/>
            <person name="Plett K.L."/>
            <person name="Tsai I.J."/>
            <person name="Slot J."/>
            <person name="Sipos G."/>
            <person name="Plett J."/>
            <person name="Nagy L.G."/>
            <person name="Grigoriev I.V."/>
        </authorList>
    </citation>
    <scope>NUCLEOTIDE SEQUENCE</scope>
    <source>
        <strain evidence="2">CCBAS 213</strain>
    </source>
</reference>
<dbReference type="Pfam" id="PF00656">
    <property type="entry name" value="Peptidase_C14"/>
    <property type="match status" value="1"/>
</dbReference>
<evidence type="ECO:0000313" key="2">
    <source>
        <dbReference type="EMBL" id="KAK0442702.1"/>
    </source>
</evidence>
<proteinExistence type="predicted"/>
<dbReference type="InterPro" id="IPR011600">
    <property type="entry name" value="Pept_C14_caspase"/>
</dbReference>
<dbReference type="Gene3D" id="3.40.50.1460">
    <property type="match status" value="1"/>
</dbReference>
<accession>A0AA39JH64</accession>
<dbReference type="EMBL" id="JAUEPS010000063">
    <property type="protein sequence ID" value="KAK0442702.1"/>
    <property type="molecule type" value="Genomic_DNA"/>
</dbReference>